<gene>
    <name evidence="2" type="ORF">E1161_01160</name>
</gene>
<comment type="caution">
    <text evidence="2">The sequence shown here is derived from an EMBL/GenBank/DDBJ whole genome shotgun (WGS) entry which is preliminary data.</text>
</comment>
<organism evidence="2 3">
    <name type="scientific">Saccharopolyspora aridisoli</name>
    <dbReference type="NCBI Taxonomy" id="2530385"/>
    <lineage>
        <taxon>Bacteria</taxon>
        <taxon>Bacillati</taxon>
        <taxon>Actinomycetota</taxon>
        <taxon>Actinomycetes</taxon>
        <taxon>Pseudonocardiales</taxon>
        <taxon>Pseudonocardiaceae</taxon>
        <taxon>Saccharopolyspora</taxon>
    </lineage>
</organism>
<proteinExistence type="predicted"/>
<dbReference type="Proteomes" id="UP000294744">
    <property type="component" value="Unassembled WGS sequence"/>
</dbReference>
<dbReference type="OrthoDB" id="5051269at2"/>
<dbReference type="EMBL" id="SMKV01000001">
    <property type="protein sequence ID" value="TDC96856.1"/>
    <property type="molecule type" value="Genomic_DNA"/>
</dbReference>
<evidence type="ECO:0008006" key="4">
    <source>
        <dbReference type="Google" id="ProtNLM"/>
    </source>
</evidence>
<name>A0A4R4V1E8_9PSEU</name>
<accession>A0A4R4V1E8</accession>
<evidence type="ECO:0000256" key="1">
    <source>
        <dbReference type="SAM" id="MobiDB-lite"/>
    </source>
</evidence>
<evidence type="ECO:0000313" key="3">
    <source>
        <dbReference type="Proteomes" id="UP000294744"/>
    </source>
</evidence>
<keyword evidence="3" id="KW-1185">Reference proteome</keyword>
<reference evidence="2 3" key="1">
    <citation type="submission" date="2019-03" db="EMBL/GenBank/DDBJ databases">
        <title>Draft genome sequences of novel Actinobacteria.</title>
        <authorList>
            <person name="Sahin N."/>
            <person name="Ay H."/>
            <person name="Saygin H."/>
        </authorList>
    </citation>
    <scope>NUCLEOTIDE SEQUENCE [LARGE SCALE GENOMIC DNA]</scope>
    <source>
        <strain evidence="2 3">16K404</strain>
    </source>
</reference>
<feature type="region of interest" description="Disordered" evidence="1">
    <location>
        <begin position="104"/>
        <end position="126"/>
    </location>
</feature>
<dbReference type="AlphaFoldDB" id="A0A4R4V1E8"/>
<evidence type="ECO:0000313" key="2">
    <source>
        <dbReference type="EMBL" id="TDC96856.1"/>
    </source>
</evidence>
<sequence>MTNLAQTCQPLAERTRSQRGARLCAEPDDLATLDACCATGSRDRPTEMLHVHHSSVARRLERLGDSGEPNSPNLPVRLRRGRVQEGARDVSTWARDRCCGRRGLAPRRSSRRWHGHGSGKARRTRR</sequence>
<protein>
    <recommendedName>
        <fullName evidence="4">PucR C-terminal helix-turn-helix domain-containing protein</fullName>
    </recommendedName>
</protein>